<dbReference type="InterPro" id="IPR029058">
    <property type="entry name" value="AB_hydrolase_fold"/>
</dbReference>
<sequence length="462" mass="48481">MTRQRVVVDTIDLDSNAWQWHRQVAHIDEWLASAQTMRGYFSIDTVDDELLTLMSQVRRMRCRAHEHASSLTEAARTYETWETDIGVACQRAADAAWWLCGRLAPLLTLAIGPGVLVGVGAAQLFGAILNAIAPAAATEYEQMSARAWATVLATPAVVRAIELSVGSLDEALAGFAGAPLPVALALGTAGAGVTTTAGAARLASRINAIIAKPDDAMTASAGGTTLAQTAVVRTETAPAQPPRDFAEALQRIPSDSDAGAQVRIEDYDGTYVVYVGGTVDGALGANAQPWDMSSNLAALGGDPSASEAAVRLAMAESGISHDDPVILVGHSQGGLIAMRIAQASEVHATTVIVAGAPIHRIEPPAGVAVVAFEHRDDVVPALGGPRPEPELNRPQAHYVLRTALAGKQLDGSDALPAHQLSEYVETARTSSDVADARLEAARRALIQLEPQGTSSLWRARRT</sequence>
<accession>A0A6J6D0D7</accession>
<dbReference type="SUPFAM" id="SSF53474">
    <property type="entry name" value="alpha/beta-Hydrolases"/>
    <property type="match status" value="2"/>
</dbReference>
<proteinExistence type="predicted"/>
<dbReference type="EMBL" id="CAEZTD010000022">
    <property type="protein sequence ID" value="CAB4556856.1"/>
    <property type="molecule type" value="Genomic_DNA"/>
</dbReference>
<dbReference type="AlphaFoldDB" id="A0A6J6D0D7"/>
<reference evidence="1" key="1">
    <citation type="submission" date="2020-05" db="EMBL/GenBank/DDBJ databases">
        <authorList>
            <person name="Chiriac C."/>
            <person name="Salcher M."/>
            <person name="Ghai R."/>
            <person name="Kavagutti S V."/>
        </authorList>
    </citation>
    <scope>NUCLEOTIDE SEQUENCE</scope>
</reference>
<gene>
    <name evidence="1" type="ORF">UFOPK1591_00442</name>
</gene>
<evidence type="ECO:0000313" key="1">
    <source>
        <dbReference type="EMBL" id="CAB4556856.1"/>
    </source>
</evidence>
<protein>
    <submittedName>
        <fullName evidence="1">Unannotated protein</fullName>
    </submittedName>
</protein>
<name>A0A6J6D0D7_9ZZZZ</name>
<dbReference type="Gene3D" id="3.40.50.1820">
    <property type="entry name" value="alpha/beta hydrolase"/>
    <property type="match status" value="1"/>
</dbReference>
<organism evidence="1">
    <name type="scientific">freshwater metagenome</name>
    <dbReference type="NCBI Taxonomy" id="449393"/>
    <lineage>
        <taxon>unclassified sequences</taxon>
        <taxon>metagenomes</taxon>
        <taxon>ecological metagenomes</taxon>
    </lineage>
</organism>